<feature type="transmembrane region" description="Helical" evidence="1">
    <location>
        <begin position="34"/>
        <end position="51"/>
    </location>
</feature>
<feature type="transmembrane region" description="Helical" evidence="1">
    <location>
        <begin position="7"/>
        <end position="28"/>
    </location>
</feature>
<name>A0ABY4J6M9_9BACT</name>
<protein>
    <submittedName>
        <fullName evidence="2">Uncharacterized protein</fullName>
    </submittedName>
</protein>
<keyword evidence="3" id="KW-1185">Reference proteome</keyword>
<dbReference type="Proteomes" id="UP000829647">
    <property type="component" value="Chromosome"/>
</dbReference>
<dbReference type="RefSeq" id="WP_247974238.1">
    <property type="nucleotide sequence ID" value="NZ_CP095848.1"/>
</dbReference>
<reference evidence="2 3" key="1">
    <citation type="submission" date="2022-04" db="EMBL/GenBank/DDBJ databases">
        <title>Hymenobacter sp. isolated from the air.</title>
        <authorList>
            <person name="Won M."/>
            <person name="Lee C.-M."/>
            <person name="Woen H.-Y."/>
            <person name="Kwon S.-W."/>
        </authorList>
    </citation>
    <scope>NUCLEOTIDE SEQUENCE [LARGE SCALE GENOMIC DNA]</scope>
    <source>
        <strain evidence="3">5516 S-25</strain>
    </source>
</reference>
<proteinExistence type="predicted"/>
<organism evidence="2 3">
    <name type="scientific">Hymenobacter sublimis</name>
    <dbReference type="NCBI Taxonomy" id="2933777"/>
    <lineage>
        <taxon>Bacteria</taxon>
        <taxon>Pseudomonadati</taxon>
        <taxon>Bacteroidota</taxon>
        <taxon>Cytophagia</taxon>
        <taxon>Cytophagales</taxon>
        <taxon>Hymenobacteraceae</taxon>
        <taxon>Hymenobacter</taxon>
    </lineage>
</organism>
<keyword evidence="1" id="KW-0472">Membrane</keyword>
<evidence type="ECO:0000256" key="1">
    <source>
        <dbReference type="SAM" id="Phobius"/>
    </source>
</evidence>
<dbReference type="EMBL" id="CP095848">
    <property type="protein sequence ID" value="UPL47628.1"/>
    <property type="molecule type" value="Genomic_DNA"/>
</dbReference>
<evidence type="ECO:0000313" key="3">
    <source>
        <dbReference type="Proteomes" id="UP000829647"/>
    </source>
</evidence>
<keyword evidence="1" id="KW-0812">Transmembrane</keyword>
<sequence>MNTREKILLYAGSATIVLIALARILHYLEAKEMGSMMVLGWVLILNAYRNYAKRLQRRNAELELLVTPPSAPAA</sequence>
<gene>
    <name evidence="2" type="ORF">MWH26_10505</name>
</gene>
<keyword evidence="1" id="KW-1133">Transmembrane helix</keyword>
<evidence type="ECO:0000313" key="2">
    <source>
        <dbReference type="EMBL" id="UPL47628.1"/>
    </source>
</evidence>
<accession>A0ABY4J6M9</accession>